<sequence length="44" mass="5072">MKKRPEVTEMKRKSPTMPASYSLASKLRCAPRTRLLYVCLTELS</sequence>
<keyword evidence="2" id="KW-1185">Reference proteome</keyword>
<protein>
    <submittedName>
        <fullName evidence="1">Uncharacterized protein</fullName>
    </submittedName>
</protein>
<gene>
    <name evidence="1" type="ORF">APZ42_031676</name>
</gene>
<evidence type="ECO:0000313" key="2">
    <source>
        <dbReference type="Proteomes" id="UP000076858"/>
    </source>
</evidence>
<evidence type="ECO:0000313" key="1">
    <source>
        <dbReference type="EMBL" id="KZS05111.1"/>
    </source>
</evidence>
<dbReference type="Proteomes" id="UP000076858">
    <property type="component" value="Unassembled WGS sequence"/>
</dbReference>
<dbReference type="EMBL" id="LRGB01002993">
    <property type="protein sequence ID" value="KZS05111.1"/>
    <property type="molecule type" value="Genomic_DNA"/>
</dbReference>
<dbReference type="AlphaFoldDB" id="A0A164MJE6"/>
<comment type="caution">
    <text evidence="1">The sequence shown here is derived from an EMBL/GenBank/DDBJ whole genome shotgun (WGS) entry which is preliminary data.</text>
</comment>
<proteinExistence type="predicted"/>
<organism evidence="1 2">
    <name type="scientific">Daphnia magna</name>
    <dbReference type="NCBI Taxonomy" id="35525"/>
    <lineage>
        <taxon>Eukaryota</taxon>
        <taxon>Metazoa</taxon>
        <taxon>Ecdysozoa</taxon>
        <taxon>Arthropoda</taxon>
        <taxon>Crustacea</taxon>
        <taxon>Branchiopoda</taxon>
        <taxon>Diplostraca</taxon>
        <taxon>Cladocera</taxon>
        <taxon>Anomopoda</taxon>
        <taxon>Daphniidae</taxon>
        <taxon>Daphnia</taxon>
    </lineage>
</organism>
<accession>A0A164MJE6</accession>
<reference evidence="1 2" key="1">
    <citation type="submission" date="2016-03" db="EMBL/GenBank/DDBJ databases">
        <title>EvidentialGene: Evidence-directed Construction of Genes on Genomes.</title>
        <authorList>
            <person name="Gilbert D.G."/>
            <person name="Choi J.-H."/>
            <person name="Mockaitis K."/>
            <person name="Colbourne J."/>
            <person name="Pfrender M."/>
        </authorList>
    </citation>
    <scope>NUCLEOTIDE SEQUENCE [LARGE SCALE GENOMIC DNA]</scope>
    <source>
        <strain evidence="1 2">Xinb3</strain>
        <tissue evidence="1">Complete organism</tissue>
    </source>
</reference>
<name>A0A164MJE6_9CRUS</name>